<dbReference type="SUPFAM" id="SSF53756">
    <property type="entry name" value="UDP-Glycosyltransferase/glycogen phosphorylase"/>
    <property type="match status" value="1"/>
</dbReference>
<keyword evidence="1 3" id="KW-0808">Transferase</keyword>
<evidence type="ECO:0000256" key="1">
    <source>
        <dbReference type="ARBA" id="ARBA00022679"/>
    </source>
</evidence>
<gene>
    <name evidence="3" type="ORF">GQN54_10415</name>
</gene>
<dbReference type="CDD" id="cd03801">
    <property type="entry name" value="GT4_PimA-like"/>
    <property type="match status" value="1"/>
</dbReference>
<dbReference type="Pfam" id="PF00534">
    <property type="entry name" value="Glycos_transf_1"/>
    <property type="match status" value="1"/>
</dbReference>
<dbReference type="PANTHER" id="PTHR46401">
    <property type="entry name" value="GLYCOSYLTRANSFERASE WBBK-RELATED"/>
    <property type="match status" value="1"/>
</dbReference>
<accession>A0A6N9NKZ5</accession>
<feature type="domain" description="Glycosyl transferase family 1" evidence="2">
    <location>
        <begin position="182"/>
        <end position="336"/>
    </location>
</feature>
<sequence>MKVLMINRATVFTVPGGDTVQMVETAKAIRKHGINVDIRLANEEIDYEGYDLIHFFNIIRPNSISRHVKKSKLPFVISTIFVDYTEIDRKLGGVMLRTASQLLGSDWLEYLKVIGRSFLNGDKIIDNSYIFRGHKRSVEQLLNSASLLLPNSDNEFKRLSKRYRFKSEYLKVPNAVSEEFLETNPNNNKSGIVMVARIEALKNQLNLIEAMKGLNTTLKIVGKPAPNHMDYYQKCIEQAPSNVEFLGQLDRREVIAQLDAAKVHVLPSWFETTGLSTLEAAARNCNVVITRKGDTQEYFGDKARYCEPGDPESIKSALVKALEDKSELKDFIKEHYTWGKAAEKTIEGYQHVLKQKSGYNLHKNG</sequence>
<evidence type="ECO:0000313" key="3">
    <source>
        <dbReference type="EMBL" id="NBG66532.1"/>
    </source>
</evidence>
<evidence type="ECO:0000313" key="4">
    <source>
        <dbReference type="Proteomes" id="UP000470771"/>
    </source>
</evidence>
<dbReference type="EMBL" id="WWNE01000007">
    <property type="protein sequence ID" value="NBG66532.1"/>
    <property type="molecule type" value="Genomic_DNA"/>
</dbReference>
<evidence type="ECO:0000259" key="2">
    <source>
        <dbReference type="Pfam" id="PF00534"/>
    </source>
</evidence>
<proteinExistence type="predicted"/>
<keyword evidence="4" id="KW-1185">Reference proteome</keyword>
<dbReference type="InterPro" id="IPR001296">
    <property type="entry name" value="Glyco_trans_1"/>
</dbReference>
<name>A0A6N9NKZ5_9FLAO</name>
<dbReference type="GO" id="GO:0009103">
    <property type="term" value="P:lipopolysaccharide biosynthetic process"/>
    <property type="evidence" value="ECO:0007669"/>
    <property type="project" value="TreeGrafter"/>
</dbReference>
<dbReference type="Proteomes" id="UP000470771">
    <property type="component" value="Unassembled WGS sequence"/>
</dbReference>
<dbReference type="Gene3D" id="3.40.50.2000">
    <property type="entry name" value="Glycogen Phosphorylase B"/>
    <property type="match status" value="1"/>
</dbReference>
<dbReference type="GO" id="GO:0016757">
    <property type="term" value="F:glycosyltransferase activity"/>
    <property type="evidence" value="ECO:0007669"/>
    <property type="project" value="InterPro"/>
</dbReference>
<dbReference type="PANTHER" id="PTHR46401:SF2">
    <property type="entry name" value="GLYCOSYLTRANSFERASE WBBK-RELATED"/>
    <property type="match status" value="1"/>
</dbReference>
<protein>
    <submittedName>
        <fullName evidence="3">Glycosyltransferase</fullName>
    </submittedName>
</protein>
<dbReference type="RefSeq" id="WP_160633477.1">
    <property type="nucleotide sequence ID" value="NZ_WWNE01000007.1"/>
</dbReference>
<comment type="caution">
    <text evidence="3">The sequence shown here is derived from an EMBL/GenBank/DDBJ whole genome shotgun (WGS) entry which is preliminary data.</text>
</comment>
<dbReference type="AlphaFoldDB" id="A0A6N9NKZ5"/>
<reference evidence="3 4" key="1">
    <citation type="submission" date="2019-12" db="EMBL/GenBank/DDBJ databases">
        <authorList>
            <person name="Zhao J."/>
        </authorList>
    </citation>
    <scope>NUCLEOTIDE SEQUENCE [LARGE SCALE GENOMIC DNA]</scope>
    <source>
        <strain evidence="3 4">S-15</strain>
    </source>
</reference>
<organism evidence="3 4">
    <name type="scientific">Acidiluteibacter ferrifornacis</name>
    <dbReference type="NCBI Taxonomy" id="2692424"/>
    <lineage>
        <taxon>Bacteria</taxon>
        <taxon>Pseudomonadati</taxon>
        <taxon>Bacteroidota</taxon>
        <taxon>Flavobacteriia</taxon>
        <taxon>Flavobacteriales</taxon>
        <taxon>Cryomorphaceae</taxon>
        <taxon>Acidiluteibacter</taxon>
    </lineage>
</organism>